<comment type="caution">
    <text evidence="5">The sequence shown here is derived from an EMBL/GenBank/DDBJ whole genome shotgun (WGS) entry which is preliminary data.</text>
</comment>
<feature type="domain" description="TonB-dependent receptor plug" evidence="4">
    <location>
        <begin position="142"/>
        <end position="212"/>
    </location>
</feature>
<keyword evidence="5" id="KW-0675">Receptor</keyword>
<dbReference type="AlphaFoldDB" id="A0A2W5GRN9"/>
<gene>
    <name evidence="5" type="ORF">DI598_09915</name>
</gene>
<dbReference type="EMBL" id="QFOI01000160">
    <property type="protein sequence ID" value="PZP48486.1"/>
    <property type="molecule type" value="Genomic_DNA"/>
</dbReference>
<evidence type="ECO:0000313" key="6">
    <source>
        <dbReference type="Proteomes" id="UP000249645"/>
    </source>
</evidence>
<evidence type="ECO:0000256" key="1">
    <source>
        <dbReference type="ARBA" id="ARBA00004442"/>
    </source>
</evidence>
<dbReference type="SUPFAM" id="SSF56935">
    <property type="entry name" value="Porins"/>
    <property type="match status" value="1"/>
</dbReference>
<evidence type="ECO:0000256" key="2">
    <source>
        <dbReference type="ARBA" id="ARBA00023136"/>
    </source>
</evidence>
<accession>A0A2W5GRN9</accession>
<proteinExistence type="predicted"/>
<dbReference type="Proteomes" id="UP000249645">
    <property type="component" value="Unassembled WGS sequence"/>
</dbReference>
<keyword evidence="2" id="KW-0472">Membrane</keyword>
<dbReference type="Gene3D" id="2.60.40.1120">
    <property type="entry name" value="Carboxypeptidase-like, regulatory domain"/>
    <property type="match status" value="1"/>
</dbReference>
<keyword evidence="3" id="KW-0998">Cell outer membrane</keyword>
<dbReference type="GO" id="GO:0009279">
    <property type="term" value="C:cell outer membrane"/>
    <property type="evidence" value="ECO:0007669"/>
    <property type="project" value="UniProtKB-SubCell"/>
</dbReference>
<organism evidence="5 6">
    <name type="scientific">Pseudopedobacter saltans</name>
    <dbReference type="NCBI Taxonomy" id="151895"/>
    <lineage>
        <taxon>Bacteria</taxon>
        <taxon>Pseudomonadati</taxon>
        <taxon>Bacteroidota</taxon>
        <taxon>Sphingobacteriia</taxon>
        <taxon>Sphingobacteriales</taxon>
        <taxon>Sphingobacteriaceae</taxon>
        <taxon>Pseudopedobacter</taxon>
    </lineage>
</organism>
<dbReference type="InterPro" id="IPR012910">
    <property type="entry name" value="Plug_dom"/>
</dbReference>
<reference evidence="5 6" key="1">
    <citation type="submission" date="2017-11" db="EMBL/GenBank/DDBJ databases">
        <title>Infants hospitalized years apart are colonized by the same room-sourced microbial strains.</title>
        <authorList>
            <person name="Brooks B."/>
            <person name="Olm M.R."/>
            <person name="Firek B.A."/>
            <person name="Baker R."/>
            <person name="Thomas B.C."/>
            <person name="Morowitz M.J."/>
            <person name="Banfield J.F."/>
        </authorList>
    </citation>
    <scope>NUCLEOTIDE SEQUENCE [LARGE SCALE GENOMIC DNA]</scope>
    <source>
        <strain evidence="5">S2_009_000_R2_76</strain>
    </source>
</reference>
<dbReference type="Pfam" id="PF07715">
    <property type="entry name" value="Plug"/>
    <property type="match status" value="1"/>
</dbReference>
<evidence type="ECO:0000259" key="4">
    <source>
        <dbReference type="Pfam" id="PF07715"/>
    </source>
</evidence>
<evidence type="ECO:0000256" key="3">
    <source>
        <dbReference type="ARBA" id="ARBA00023237"/>
    </source>
</evidence>
<dbReference type="Pfam" id="PF13715">
    <property type="entry name" value="CarbopepD_reg_2"/>
    <property type="match status" value="1"/>
</dbReference>
<dbReference type="InterPro" id="IPR037066">
    <property type="entry name" value="Plug_dom_sf"/>
</dbReference>
<dbReference type="InterPro" id="IPR036942">
    <property type="entry name" value="Beta-barrel_TonB_sf"/>
</dbReference>
<protein>
    <submittedName>
        <fullName evidence="5">TonB-dependent receptor</fullName>
    </submittedName>
</protein>
<dbReference type="SUPFAM" id="SSF49464">
    <property type="entry name" value="Carboxypeptidase regulatory domain-like"/>
    <property type="match status" value="1"/>
</dbReference>
<name>A0A2W5GRN9_9SPHI</name>
<feature type="non-terminal residue" evidence="5">
    <location>
        <position position="535"/>
    </location>
</feature>
<dbReference type="Gene3D" id="2.40.170.20">
    <property type="entry name" value="TonB-dependent receptor, beta-barrel domain"/>
    <property type="match status" value="1"/>
</dbReference>
<evidence type="ECO:0000313" key="5">
    <source>
        <dbReference type="EMBL" id="PZP48486.1"/>
    </source>
</evidence>
<sequence>MIATFLVVSISFFTHAQNVGYLEGRVVDKDKKPIAGAAIARSGRETGAVSNDSGFFQLQIPSGSMITVQFSALNFKSEKKRYLLNKNQHRHIVVVLEPEIKKLKDVKVQDNKTRGQVGMISVDPGKAKINPSPIGGVEGLIKTLVGSNNELTSQYNVRGGNYDENLVYVNDFEIYRPFLIQNAQSEGLSFINADLAENVKFSLGGFQAKYGDKMSSVLDVTYKQPDTTGGSAYIGMLEQGLHLEGVTKNKKFSYLFGIRNRTNRNITSSQATNGNYIPSSSDIQGLFTYDAGKNWRFELLGNYNRTKFTFYPQDLQLTTSVLSPFYTANINANFDFMGSEKDKYVTNFVGITAIKQVNKNVQLKWLFSHYGDRESQNSDIAATYSLDASDNDGSSTVLGSGSNINYSRNNLKIDLWTAQHKGSWRFDKHFVQWGLLLERQSINSKINQWTYLDSAGYSIPNIAGSLELNDKMYDNSDFSLTRTTGFIQDNIQFGENTIFAIQPGIRYNYNTLNKQFLISPRVSFSLQPTNWQKDI</sequence>
<dbReference type="Gene3D" id="2.170.130.10">
    <property type="entry name" value="TonB-dependent receptor, plug domain"/>
    <property type="match status" value="1"/>
</dbReference>
<comment type="subcellular location">
    <subcellularLocation>
        <location evidence="1">Cell outer membrane</location>
    </subcellularLocation>
</comment>
<dbReference type="InterPro" id="IPR008969">
    <property type="entry name" value="CarboxyPept-like_regulatory"/>
</dbReference>